<evidence type="ECO:0008006" key="3">
    <source>
        <dbReference type="Google" id="ProtNLM"/>
    </source>
</evidence>
<keyword evidence="1" id="KW-0472">Membrane</keyword>
<protein>
    <recommendedName>
        <fullName evidence="3">DNA recombination protein RmuC</fullName>
    </recommendedName>
</protein>
<comment type="caution">
    <text evidence="2">The sequence shown here is derived from an EMBL/GenBank/DDBJ whole genome shotgun (WGS) entry which is preliminary data.</text>
</comment>
<gene>
    <name evidence="2" type="ORF">S01H1_72780</name>
</gene>
<evidence type="ECO:0000313" key="2">
    <source>
        <dbReference type="EMBL" id="GAG37987.1"/>
    </source>
</evidence>
<dbReference type="Pfam" id="PF02646">
    <property type="entry name" value="RmuC"/>
    <property type="match status" value="1"/>
</dbReference>
<feature type="non-terminal residue" evidence="2">
    <location>
        <position position="182"/>
    </location>
</feature>
<dbReference type="AlphaFoldDB" id="X0XRQ5"/>
<evidence type="ECO:0000256" key="1">
    <source>
        <dbReference type="SAM" id="Phobius"/>
    </source>
</evidence>
<name>X0XRQ5_9ZZZZ</name>
<feature type="transmembrane region" description="Helical" evidence="1">
    <location>
        <begin position="6"/>
        <end position="27"/>
    </location>
</feature>
<proteinExistence type="predicted"/>
<accession>X0XRQ5</accession>
<keyword evidence="1" id="KW-1133">Transmembrane helix</keyword>
<dbReference type="EMBL" id="BARS01048577">
    <property type="protein sequence ID" value="GAG37987.1"/>
    <property type="molecule type" value="Genomic_DNA"/>
</dbReference>
<dbReference type="InterPro" id="IPR003798">
    <property type="entry name" value="DNA_recombination_RmuC"/>
</dbReference>
<organism evidence="2">
    <name type="scientific">marine sediment metagenome</name>
    <dbReference type="NCBI Taxonomy" id="412755"/>
    <lineage>
        <taxon>unclassified sequences</taxon>
        <taxon>metagenomes</taxon>
        <taxon>ecological metagenomes</taxon>
    </lineage>
</organism>
<sequence length="182" mass="20293">MDWLFALIGMAIGFVLGLLAALLLRLIQGKTAKELAEELFRESETQRKANIDSIIENIKASFGGLSLDALSKSTEEFLKLAKARLESEREINLKELDAKKGLIDQQLHQMTSKLEDVSKVMKELEKDRIKKFGELASQLNTASQQTTALMQTTTLLREALASTKARGQWGERMAEDVLRLAG</sequence>
<keyword evidence="1" id="KW-0812">Transmembrane</keyword>
<reference evidence="2" key="1">
    <citation type="journal article" date="2014" name="Front. Microbiol.">
        <title>High frequency of phylogenetically diverse reductive dehalogenase-homologous genes in deep subseafloor sedimentary metagenomes.</title>
        <authorList>
            <person name="Kawai M."/>
            <person name="Futagami T."/>
            <person name="Toyoda A."/>
            <person name="Takaki Y."/>
            <person name="Nishi S."/>
            <person name="Hori S."/>
            <person name="Arai W."/>
            <person name="Tsubouchi T."/>
            <person name="Morono Y."/>
            <person name="Uchiyama I."/>
            <person name="Ito T."/>
            <person name="Fujiyama A."/>
            <person name="Inagaki F."/>
            <person name="Takami H."/>
        </authorList>
    </citation>
    <scope>NUCLEOTIDE SEQUENCE</scope>
    <source>
        <strain evidence="2">Expedition CK06-06</strain>
    </source>
</reference>